<evidence type="ECO:0000256" key="1">
    <source>
        <dbReference type="PROSITE-ProRule" id="PRU01373"/>
    </source>
</evidence>
<comment type="caution">
    <text evidence="3">The sequence shown here is derived from an EMBL/GenBank/DDBJ whole genome shotgun (WGS) entry which is preliminary data.</text>
</comment>
<comment type="pathway">
    <text evidence="1">Cell wall biogenesis; peptidoglycan biosynthesis.</text>
</comment>
<dbReference type="Proteomes" id="UP001430804">
    <property type="component" value="Unassembled WGS sequence"/>
</dbReference>
<feature type="active site" description="Proton donor/acceptor" evidence="1">
    <location>
        <position position="133"/>
    </location>
</feature>
<dbReference type="PROSITE" id="PS52029">
    <property type="entry name" value="LD_TPASE"/>
    <property type="match status" value="1"/>
</dbReference>
<proteinExistence type="predicted"/>
<feature type="domain" description="L,D-TPase catalytic" evidence="2">
    <location>
        <begin position="1"/>
        <end position="169"/>
    </location>
</feature>
<keyword evidence="1" id="KW-0573">Peptidoglycan synthesis</keyword>
<dbReference type="PANTHER" id="PTHR38589">
    <property type="entry name" value="BLR0621 PROTEIN"/>
    <property type="match status" value="1"/>
</dbReference>
<feature type="active site" description="Nucleophile" evidence="1">
    <location>
        <position position="145"/>
    </location>
</feature>
<dbReference type="PANTHER" id="PTHR38589:SF1">
    <property type="entry name" value="BLR0621 PROTEIN"/>
    <property type="match status" value="1"/>
</dbReference>
<keyword evidence="1" id="KW-0133">Cell shape</keyword>
<reference evidence="3" key="1">
    <citation type="submission" date="2021-07" db="EMBL/GenBank/DDBJ databases">
        <title>Pseudohoeflea marina sp. nov. a polyhydroxyalcanoate-producing bacterium.</title>
        <authorList>
            <person name="Zheng W."/>
            <person name="Yu S."/>
            <person name="Huang Y."/>
        </authorList>
    </citation>
    <scope>NUCLEOTIDE SEQUENCE</scope>
    <source>
        <strain evidence="3">DP4N28-3</strain>
    </source>
</reference>
<name>A0ABS6WLH9_9HYPH</name>
<dbReference type="EMBL" id="JAHWQX010000001">
    <property type="protein sequence ID" value="MBW3096797.1"/>
    <property type="molecule type" value="Genomic_DNA"/>
</dbReference>
<evidence type="ECO:0000313" key="3">
    <source>
        <dbReference type="EMBL" id="MBW3096797.1"/>
    </source>
</evidence>
<accession>A0ABS6WLH9</accession>
<evidence type="ECO:0000259" key="2">
    <source>
        <dbReference type="PROSITE" id="PS52029"/>
    </source>
</evidence>
<protein>
    <recommendedName>
        <fullName evidence="2">L,D-TPase catalytic domain-containing protein</fullName>
    </recommendedName>
</protein>
<evidence type="ECO:0000313" key="4">
    <source>
        <dbReference type="Proteomes" id="UP001430804"/>
    </source>
</evidence>
<sequence length="171" mass="18862">MLAIRPSPLDPRRAHVRFGPLTLDAALGIGGMTAFKREGDGATPIGSLEVLSGFRKGGYKAIAPARVELHRTGRGDGWCDAPGHAAYNRPVRLPFAASHEKLLREDCLYNFVLVVDWNFRQRRRGAGSAIFVHVAKPGFPPTQGCIAFRERDLIRLLPHVGRGARFLVRRS</sequence>
<gene>
    <name evidence="3" type="ORF">KY465_05845</name>
</gene>
<organism evidence="3 4">
    <name type="scientific">Pseudohoeflea coraliihabitans</name>
    <dbReference type="NCBI Taxonomy" id="2860393"/>
    <lineage>
        <taxon>Bacteria</taxon>
        <taxon>Pseudomonadati</taxon>
        <taxon>Pseudomonadota</taxon>
        <taxon>Alphaproteobacteria</taxon>
        <taxon>Hyphomicrobiales</taxon>
        <taxon>Rhizobiaceae</taxon>
        <taxon>Pseudohoeflea</taxon>
    </lineage>
</organism>
<keyword evidence="4" id="KW-1185">Reference proteome</keyword>
<keyword evidence="1" id="KW-0961">Cell wall biogenesis/degradation</keyword>
<dbReference type="Pfam" id="PF03734">
    <property type="entry name" value="YkuD"/>
    <property type="match status" value="1"/>
</dbReference>
<dbReference type="InterPro" id="IPR005490">
    <property type="entry name" value="LD_TPept_cat_dom"/>
</dbReference>